<keyword evidence="1" id="KW-0812">Transmembrane</keyword>
<dbReference type="RefSeq" id="WP_230551279.1">
    <property type="nucleotide sequence ID" value="NZ_JAJISD010000005.1"/>
</dbReference>
<feature type="transmembrane region" description="Helical" evidence="1">
    <location>
        <begin position="49"/>
        <end position="71"/>
    </location>
</feature>
<dbReference type="EMBL" id="JAJISD010000005">
    <property type="protein sequence ID" value="MCC8430093.1"/>
    <property type="molecule type" value="Genomic_DNA"/>
</dbReference>
<keyword evidence="1" id="KW-0472">Membrane</keyword>
<gene>
    <name evidence="2" type="ORF">LJ725_14045</name>
</gene>
<protein>
    <recommendedName>
        <fullName evidence="4">DUF4175 domain-containing protein</fullName>
    </recommendedName>
</protein>
<organism evidence="2 3">
    <name type="scientific">Reyranella aquatilis</name>
    <dbReference type="NCBI Taxonomy" id="2035356"/>
    <lineage>
        <taxon>Bacteria</taxon>
        <taxon>Pseudomonadati</taxon>
        <taxon>Pseudomonadota</taxon>
        <taxon>Alphaproteobacteria</taxon>
        <taxon>Hyphomicrobiales</taxon>
        <taxon>Reyranellaceae</taxon>
        <taxon>Reyranella</taxon>
    </lineage>
</organism>
<accession>A0ABS8KVJ9</accession>
<reference evidence="2 3" key="1">
    <citation type="submission" date="2021-11" db="EMBL/GenBank/DDBJ databases">
        <authorList>
            <person name="Lee D.-H."/>
            <person name="Kim S.-B."/>
        </authorList>
    </citation>
    <scope>NUCLEOTIDE SEQUENCE [LARGE SCALE GENOMIC DNA]</scope>
    <source>
        <strain evidence="2 3">KCTC 52223</strain>
    </source>
</reference>
<evidence type="ECO:0000256" key="1">
    <source>
        <dbReference type="SAM" id="Phobius"/>
    </source>
</evidence>
<proteinExistence type="predicted"/>
<dbReference type="Proteomes" id="UP001198862">
    <property type="component" value="Unassembled WGS sequence"/>
</dbReference>
<evidence type="ECO:0000313" key="2">
    <source>
        <dbReference type="EMBL" id="MCC8430093.1"/>
    </source>
</evidence>
<keyword evidence="3" id="KW-1185">Reference proteome</keyword>
<comment type="caution">
    <text evidence="2">The sequence shown here is derived from an EMBL/GenBank/DDBJ whole genome shotgun (WGS) entry which is preliminary data.</text>
</comment>
<keyword evidence="1" id="KW-1133">Transmembrane helix</keyword>
<feature type="transmembrane region" description="Helical" evidence="1">
    <location>
        <begin position="78"/>
        <end position="102"/>
    </location>
</feature>
<evidence type="ECO:0008006" key="4">
    <source>
        <dbReference type="Google" id="ProtNLM"/>
    </source>
</evidence>
<name>A0ABS8KVJ9_9HYPH</name>
<sequence length="157" mass="15525">MLALAIVLSIVGLGFFCGLLFRLAIYALPTFAGLAAGLAALHSGAGVGGAITVGLLVSGAILTLGQFVFAATRTPLRAIVALIYVVPAAIAGYQVSFALAGLGMPGSVWQAAFAVVGAVVSGCTAFARLALLASPPDGRGTGSVCSPADGRLHDQGR</sequence>
<feature type="transmembrane region" description="Helical" evidence="1">
    <location>
        <begin position="108"/>
        <end position="131"/>
    </location>
</feature>
<evidence type="ECO:0000313" key="3">
    <source>
        <dbReference type="Proteomes" id="UP001198862"/>
    </source>
</evidence>